<evidence type="ECO:0000313" key="7">
    <source>
        <dbReference type="Proteomes" id="UP000264056"/>
    </source>
</evidence>
<protein>
    <submittedName>
        <fullName evidence="4">XRE family transcriptional regulator</fullName>
    </submittedName>
</protein>
<dbReference type="EMBL" id="QVQY01000001">
    <property type="protein sequence ID" value="RFU52115.1"/>
    <property type="molecule type" value="Genomic_DNA"/>
</dbReference>
<reference evidence="4 6" key="2">
    <citation type="submission" date="2018-08" db="EMBL/GenBank/DDBJ databases">
        <title>Draft genome of Streptococcus sp. nov. Z1.</title>
        <authorList>
            <person name="Tian Z."/>
        </authorList>
    </citation>
    <scope>NUCLEOTIDE SEQUENCE [LARGE SCALE GENOMIC DNA]</scope>
    <source>
        <strain evidence="4">Z1</strain>
        <strain evidence="6">Z1(2018)</strain>
    </source>
</reference>
<dbReference type="CDD" id="cd00093">
    <property type="entry name" value="HTH_XRE"/>
    <property type="match status" value="1"/>
</dbReference>
<dbReference type="OrthoDB" id="2188785at2"/>
<dbReference type="Proteomes" id="UP000246115">
    <property type="component" value="Chromosome"/>
</dbReference>
<sequence length="87" mass="9913">MTLRALRVNYDLSLEEVAESLAISSHALFKYEEDSTDIPVELARDLAEYYGISLDSLFLGEKSALKQEFEEAKRKKKSGHLKIYRGS</sequence>
<accession>A0A372KPS6</accession>
<dbReference type="SUPFAM" id="SSF47413">
    <property type="entry name" value="lambda repressor-like DNA-binding domains"/>
    <property type="match status" value="1"/>
</dbReference>
<evidence type="ECO:0000313" key="4">
    <source>
        <dbReference type="EMBL" id="RFU54310.1"/>
    </source>
</evidence>
<evidence type="ECO:0000313" key="6">
    <source>
        <dbReference type="Proteomes" id="UP000262901"/>
    </source>
</evidence>
<dbReference type="Proteomes" id="UP000262901">
    <property type="component" value="Unassembled WGS sequence"/>
</dbReference>
<keyword evidence="7" id="KW-1185">Reference proteome</keyword>
<reference evidence="2" key="4">
    <citation type="journal article" date="2019" name="Int. J. Syst. Evol. Microbiol.">
        <title>Streptococcus chenjunshii sp. nov. isolated from feces of Tibetan antelopes.</title>
        <authorList>
            <person name="Tian Z."/>
            <person name="Lu S."/>
            <person name="Jin D."/>
            <person name="Yang J."/>
            <person name="Pu J."/>
            <person name="Lai X.H."/>
            <person name="Bai X.N."/>
            <person name="Wu X.M."/>
            <person name="Li J."/>
            <person name="Wang S."/>
            <person name="Xu J."/>
        </authorList>
    </citation>
    <scope>NUCLEOTIDE SEQUENCE</scope>
    <source>
        <strain evidence="2">Z15</strain>
    </source>
</reference>
<evidence type="ECO:0000313" key="3">
    <source>
        <dbReference type="EMBL" id="RFU52115.1"/>
    </source>
</evidence>
<dbReference type="GO" id="GO:0003677">
    <property type="term" value="F:DNA binding"/>
    <property type="evidence" value="ECO:0007669"/>
    <property type="project" value="InterPro"/>
</dbReference>
<reference evidence="3 7" key="1">
    <citation type="submission" date="2018-08" db="EMBL/GenBank/DDBJ databases">
        <title>Draft genome of Streptococcus sp .nov. Z2.</title>
        <authorList>
            <person name="Tian Z."/>
        </authorList>
    </citation>
    <scope>NUCLEOTIDE SEQUENCE [LARGE SCALE GENOMIC DNA]</scope>
    <source>
        <strain evidence="3 7">Z2</strain>
    </source>
</reference>
<dbReference type="Proteomes" id="UP000264056">
    <property type="component" value="Unassembled WGS sequence"/>
</dbReference>
<evidence type="ECO:0000313" key="5">
    <source>
        <dbReference type="Proteomes" id="UP000246115"/>
    </source>
</evidence>
<dbReference type="Gene3D" id="1.10.260.40">
    <property type="entry name" value="lambda repressor-like DNA-binding domains"/>
    <property type="match status" value="1"/>
</dbReference>
<dbReference type="SMART" id="SM00530">
    <property type="entry name" value="HTH_XRE"/>
    <property type="match status" value="1"/>
</dbReference>
<name>A0A372KPS6_9STRE</name>
<dbReference type="AlphaFoldDB" id="A0A372KPS6"/>
<organism evidence="4 6">
    <name type="scientific">Streptococcus chenjunshii</name>
    <dbReference type="NCBI Taxonomy" id="2173853"/>
    <lineage>
        <taxon>Bacteria</taxon>
        <taxon>Bacillati</taxon>
        <taxon>Bacillota</taxon>
        <taxon>Bacilli</taxon>
        <taxon>Lactobacillales</taxon>
        <taxon>Streptococcaceae</taxon>
        <taxon>Streptococcus</taxon>
    </lineage>
</organism>
<dbReference type="KEGG" id="schj:DDV21_004915"/>
<dbReference type="Pfam" id="PF12844">
    <property type="entry name" value="HTH_19"/>
    <property type="match status" value="1"/>
</dbReference>
<evidence type="ECO:0000259" key="1">
    <source>
        <dbReference type="PROSITE" id="PS50943"/>
    </source>
</evidence>
<dbReference type="PROSITE" id="PS50943">
    <property type="entry name" value="HTH_CROC1"/>
    <property type="match status" value="1"/>
</dbReference>
<dbReference type="EMBL" id="CP031733">
    <property type="protein sequence ID" value="AXQ79725.1"/>
    <property type="molecule type" value="Genomic_DNA"/>
</dbReference>
<dbReference type="EMBL" id="QVQZ01000001">
    <property type="protein sequence ID" value="RFU54310.1"/>
    <property type="molecule type" value="Genomic_DNA"/>
</dbReference>
<dbReference type="InterPro" id="IPR001387">
    <property type="entry name" value="Cro/C1-type_HTH"/>
</dbReference>
<evidence type="ECO:0000313" key="2">
    <source>
        <dbReference type="EMBL" id="AXQ79725.1"/>
    </source>
</evidence>
<proteinExistence type="predicted"/>
<accession>A0A346NFD0</accession>
<feature type="domain" description="HTH cro/C1-type" evidence="1">
    <location>
        <begin position="3"/>
        <end position="57"/>
    </location>
</feature>
<gene>
    <name evidence="2" type="ORF">DDV21_004915</name>
    <name evidence="3" type="ORF">DDV22_01130</name>
    <name evidence="4" type="ORF">DDV23_01685</name>
</gene>
<reference evidence="5" key="3">
    <citation type="submission" date="2018-08" db="EMBL/GenBank/DDBJ databases">
        <title>Streptococcus chenjunshii sp. nov., isolated from stools sample of the Tibetan antelope in the Qinghai-Tibet plateau, China.</title>
        <authorList>
            <person name="Tian Z."/>
        </authorList>
    </citation>
    <scope>NUCLEOTIDE SEQUENCE [LARGE SCALE GENOMIC DNA]</scope>
    <source>
        <strain evidence="5">Z15</strain>
    </source>
</reference>
<dbReference type="InterPro" id="IPR010982">
    <property type="entry name" value="Lambda_DNA-bd_dom_sf"/>
</dbReference>